<sequence>MARVHQLGDRPDGIKIGDLIGDFRAANSVRALLRQPPMAISRLCARGCLCCGVPAAAQVTMGGMLMDMPSKKFALAGSLEELKIKGRLVVHGGHRPILVIYDRGRVFALDNRCPHMGFPLERGSVEDGILTSLSQCAAGAHPGRRRRAAR</sequence>
<protein>
    <recommendedName>
        <fullName evidence="5">Rieske domain-containing protein</fullName>
    </recommendedName>
</protein>
<dbReference type="GO" id="GO:0046872">
    <property type="term" value="F:metal ion binding"/>
    <property type="evidence" value="ECO:0007669"/>
    <property type="project" value="UniProtKB-KW"/>
</dbReference>
<keyword evidence="4" id="KW-0411">Iron-sulfur</keyword>
<evidence type="ECO:0000259" key="5">
    <source>
        <dbReference type="PROSITE" id="PS51296"/>
    </source>
</evidence>
<comment type="caution">
    <text evidence="6">The sequence shown here is derived from an EMBL/GenBank/DDBJ whole genome shotgun (WGS) entry which is preliminary data.</text>
</comment>
<gene>
    <name evidence="6" type="ORF">CP49_25235</name>
</gene>
<dbReference type="STRING" id="1518501.CQ10_41760"/>
<dbReference type="Proteomes" id="UP000051913">
    <property type="component" value="Unassembled WGS sequence"/>
</dbReference>
<evidence type="ECO:0000256" key="3">
    <source>
        <dbReference type="ARBA" id="ARBA00023004"/>
    </source>
</evidence>
<accession>A0A0R3LEZ0</accession>
<name>A0A0R3LEZ0_9BRAD</name>
<proteinExistence type="predicted"/>
<dbReference type="CDD" id="cd03467">
    <property type="entry name" value="Rieske"/>
    <property type="match status" value="1"/>
</dbReference>
<dbReference type="Gene3D" id="2.102.10.10">
    <property type="entry name" value="Rieske [2Fe-2S] iron-sulphur domain"/>
    <property type="match status" value="1"/>
</dbReference>
<evidence type="ECO:0000256" key="4">
    <source>
        <dbReference type="ARBA" id="ARBA00023014"/>
    </source>
</evidence>
<dbReference type="AlphaFoldDB" id="A0A0R3LEZ0"/>
<evidence type="ECO:0000256" key="2">
    <source>
        <dbReference type="ARBA" id="ARBA00022723"/>
    </source>
</evidence>
<organism evidence="6 7">
    <name type="scientific">Bradyrhizobium valentinum</name>
    <dbReference type="NCBI Taxonomy" id="1518501"/>
    <lineage>
        <taxon>Bacteria</taxon>
        <taxon>Pseudomonadati</taxon>
        <taxon>Pseudomonadota</taxon>
        <taxon>Alphaproteobacteria</taxon>
        <taxon>Hyphomicrobiales</taxon>
        <taxon>Nitrobacteraceae</taxon>
        <taxon>Bradyrhizobium</taxon>
    </lineage>
</organism>
<evidence type="ECO:0000313" key="6">
    <source>
        <dbReference type="EMBL" id="KRR03558.1"/>
    </source>
</evidence>
<feature type="domain" description="Rieske" evidence="5">
    <location>
        <begin position="73"/>
        <end position="131"/>
    </location>
</feature>
<evidence type="ECO:0000313" key="7">
    <source>
        <dbReference type="Proteomes" id="UP000051913"/>
    </source>
</evidence>
<dbReference type="PROSITE" id="PS51296">
    <property type="entry name" value="RIESKE"/>
    <property type="match status" value="1"/>
</dbReference>
<dbReference type="InterPro" id="IPR036922">
    <property type="entry name" value="Rieske_2Fe-2S_sf"/>
</dbReference>
<evidence type="ECO:0000256" key="1">
    <source>
        <dbReference type="ARBA" id="ARBA00022714"/>
    </source>
</evidence>
<dbReference type="InterPro" id="IPR017941">
    <property type="entry name" value="Rieske_2Fe-2S"/>
</dbReference>
<dbReference type="EMBL" id="LLXX01000136">
    <property type="protein sequence ID" value="KRR03558.1"/>
    <property type="molecule type" value="Genomic_DNA"/>
</dbReference>
<dbReference type="SUPFAM" id="SSF50022">
    <property type="entry name" value="ISP domain"/>
    <property type="match status" value="1"/>
</dbReference>
<dbReference type="GO" id="GO:0051537">
    <property type="term" value="F:2 iron, 2 sulfur cluster binding"/>
    <property type="evidence" value="ECO:0007669"/>
    <property type="project" value="UniProtKB-KW"/>
</dbReference>
<keyword evidence="7" id="KW-1185">Reference proteome</keyword>
<keyword evidence="2" id="KW-0479">Metal-binding</keyword>
<dbReference type="Pfam" id="PF00355">
    <property type="entry name" value="Rieske"/>
    <property type="match status" value="1"/>
</dbReference>
<keyword evidence="1" id="KW-0001">2Fe-2S</keyword>
<reference evidence="6 7" key="1">
    <citation type="submission" date="2014-03" db="EMBL/GenBank/DDBJ databases">
        <title>Bradyrhizobium valentinum sp. nov., isolated from effective nodules of Lupinus mariae-josephae, a lupine endemic of basic-lime soils in Eastern Spain.</title>
        <authorList>
            <person name="Duran D."/>
            <person name="Rey L."/>
            <person name="Navarro A."/>
            <person name="Busquets A."/>
            <person name="Imperial J."/>
            <person name="Ruiz-Argueso T."/>
        </authorList>
    </citation>
    <scope>NUCLEOTIDE SEQUENCE [LARGE SCALE GENOMIC DNA]</scope>
    <source>
        <strain evidence="6 7">LmjM3</strain>
    </source>
</reference>
<keyword evidence="3" id="KW-0408">Iron</keyword>